<gene>
    <name evidence="1" type="ORF">PARMNEM_LOCUS6001</name>
</gene>
<dbReference type="Pfam" id="PF05380">
    <property type="entry name" value="Peptidase_A17"/>
    <property type="match status" value="1"/>
</dbReference>
<keyword evidence="2" id="KW-1185">Reference proteome</keyword>
<evidence type="ECO:0000313" key="2">
    <source>
        <dbReference type="Proteomes" id="UP001314205"/>
    </source>
</evidence>
<dbReference type="Proteomes" id="UP001314205">
    <property type="component" value="Unassembled WGS sequence"/>
</dbReference>
<name>A0AAV1KSJ3_9NEOP</name>
<sequence length="156" mass="18063">MKNDLYMDDLMTSTSNEEDTVLLQKKHAELLSRGGFSLHKWASNSKLVLLQIPDHDKESQNAINIKVEDILKTLGINWNSQIDNFELNINMNFTDNNLTKRNILSTIAKSFDPLCWQTPEIILLKIFMQKMWLAGLTADADEELPHDLKNKWITYI</sequence>
<dbReference type="EMBL" id="CAVLGL010000068">
    <property type="protein sequence ID" value="CAK1584827.1"/>
    <property type="molecule type" value="Genomic_DNA"/>
</dbReference>
<organism evidence="1 2">
    <name type="scientific">Parnassius mnemosyne</name>
    <name type="common">clouded apollo</name>
    <dbReference type="NCBI Taxonomy" id="213953"/>
    <lineage>
        <taxon>Eukaryota</taxon>
        <taxon>Metazoa</taxon>
        <taxon>Ecdysozoa</taxon>
        <taxon>Arthropoda</taxon>
        <taxon>Hexapoda</taxon>
        <taxon>Insecta</taxon>
        <taxon>Pterygota</taxon>
        <taxon>Neoptera</taxon>
        <taxon>Endopterygota</taxon>
        <taxon>Lepidoptera</taxon>
        <taxon>Glossata</taxon>
        <taxon>Ditrysia</taxon>
        <taxon>Papilionoidea</taxon>
        <taxon>Papilionidae</taxon>
        <taxon>Parnassiinae</taxon>
        <taxon>Parnassini</taxon>
        <taxon>Parnassius</taxon>
        <taxon>Driopa</taxon>
    </lineage>
</organism>
<dbReference type="AlphaFoldDB" id="A0AAV1KSJ3"/>
<accession>A0AAV1KSJ3</accession>
<dbReference type="InterPro" id="IPR008042">
    <property type="entry name" value="Retrotrans_Pao"/>
</dbReference>
<reference evidence="1 2" key="1">
    <citation type="submission" date="2023-11" db="EMBL/GenBank/DDBJ databases">
        <authorList>
            <person name="Hedman E."/>
            <person name="Englund M."/>
            <person name="Stromberg M."/>
            <person name="Nyberg Akerstrom W."/>
            <person name="Nylinder S."/>
            <person name="Jareborg N."/>
            <person name="Kallberg Y."/>
            <person name="Kronander E."/>
        </authorList>
    </citation>
    <scope>NUCLEOTIDE SEQUENCE [LARGE SCALE GENOMIC DNA]</scope>
</reference>
<protein>
    <submittedName>
        <fullName evidence="1">Uncharacterized protein</fullName>
    </submittedName>
</protein>
<proteinExistence type="predicted"/>
<evidence type="ECO:0000313" key="1">
    <source>
        <dbReference type="EMBL" id="CAK1584827.1"/>
    </source>
</evidence>
<comment type="caution">
    <text evidence="1">The sequence shown here is derived from an EMBL/GenBank/DDBJ whole genome shotgun (WGS) entry which is preliminary data.</text>
</comment>
<dbReference type="PANTHER" id="PTHR47331">
    <property type="entry name" value="PHD-TYPE DOMAIN-CONTAINING PROTEIN"/>
    <property type="match status" value="1"/>
</dbReference>